<dbReference type="AlphaFoldDB" id="A0A699L5L2"/>
<sequence length="158" mass="17960">MISIPPGGRNRNKGGLCFSSRDIDDWQFFAKVIVPENSDQLEYKCVVERRFHGSYEVGTMEIQVDYSFSVAPAVAGCSSSTATAKRSKRSIETEVSITVSGETLREVGDMLLKVDQVTVRFRLIDWVHYYRVSRKMDEDKAVRVQPLRTLLLDDGYLE</sequence>
<organism evidence="1">
    <name type="scientific">Tanacetum cinerariifolium</name>
    <name type="common">Dalmatian daisy</name>
    <name type="synonym">Chrysanthemum cinerariifolium</name>
    <dbReference type="NCBI Taxonomy" id="118510"/>
    <lineage>
        <taxon>Eukaryota</taxon>
        <taxon>Viridiplantae</taxon>
        <taxon>Streptophyta</taxon>
        <taxon>Embryophyta</taxon>
        <taxon>Tracheophyta</taxon>
        <taxon>Spermatophyta</taxon>
        <taxon>Magnoliopsida</taxon>
        <taxon>eudicotyledons</taxon>
        <taxon>Gunneridae</taxon>
        <taxon>Pentapetalae</taxon>
        <taxon>asterids</taxon>
        <taxon>campanulids</taxon>
        <taxon>Asterales</taxon>
        <taxon>Asteraceae</taxon>
        <taxon>Asteroideae</taxon>
        <taxon>Anthemideae</taxon>
        <taxon>Anthemidinae</taxon>
        <taxon>Tanacetum</taxon>
    </lineage>
</organism>
<gene>
    <name evidence="1" type="ORF">Tci_697854</name>
</gene>
<accession>A0A699L5L2</accession>
<protein>
    <submittedName>
        <fullName evidence="1">Uncharacterized protein</fullName>
    </submittedName>
</protein>
<comment type="caution">
    <text evidence="1">The sequence shown here is derived from an EMBL/GenBank/DDBJ whole genome shotgun (WGS) entry which is preliminary data.</text>
</comment>
<proteinExistence type="predicted"/>
<name>A0A699L5L2_TANCI</name>
<dbReference type="EMBL" id="BKCJ010587153">
    <property type="protein sequence ID" value="GFB25883.1"/>
    <property type="molecule type" value="Genomic_DNA"/>
</dbReference>
<reference evidence="1" key="1">
    <citation type="journal article" date="2019" name="Sci. Rep.">
        <title>Draft genome of Tanacetum cinerariifolium, the natural source of mosquito coil.</title>
        <authorList>
            <person name="Yamashiro T."/>
            <person name="Shiraishi A."/>
            <person name="Satake H."/>
            <person name="Nakayama K."/>
        </authorList>
    </citation>
    <scope>NUCLEOTIDE SEQUENCE</scope>
</reference>
<evidence type="ECO:0000313" key="1">
    <source>
        <dbReference type="EMBL" id="GFB25883.1"/>
    </source>
</evidence>